<gene>
    <name evidence="3" type="ORF">OKIOD_LOCUS1452</name>
</gene>
<feature type="transmembrane region" description="Helical" evidence="2">
    <location>
        <begin position="379"/>
        <end position="400"/>
    </location>
</feature>
<accession>A0ABN7RRF5</accession>
<keyword evidence="2" id="KW-1133">Transmembrane helix</keyword>
<dbReference type="EMBL" id="OU015568">
    <property type="protein sequence ID" value="CAG5081507.1"/>
    <property type="molecule type" value="Genomic_DNA"/>
</dbReference>
<evidence type="ECO:0000313" key="4">
    <source>
        <dbReference type="Proteomes" id="UP001158576"/>
    </source>
</evidence>
<feature type="transmembrane region" description="Helical" evidence="2">
    <location>
        <begin position="158"/>
        <end position="179"/>
    </location>
</feature>
<proteinExistence type="predicted"/>
<keyword evidence="2" id="KW-0812">Transmembrane</keyword>
<protein>
    <submittedName>
        <fullName evidence="3">Oidioi.mRNA.OKI2018_I69.PAR.g9894.t1.cds</fullName>
    </submittedName>
</protein>
<evidence type="ECO:0000256" key="1">
    <source>
        <dbReference type="SAM" id="MobiDB-lite"/>
    </source>
</evidence>
<feature type="transmembrane region" description="Helical" evidence="2">
    <location>
        <begin position="310"/>
        <end position="331"/>
    </location>
</feature>
<feature type="compositionally biased region" description="Low complexity" evidence="1">
    <location>
        <begin position="28"/>
        <end position="66"/>
    </location>
</feature>
<dbReference type="Proteomes" id="UP001158576">
    <property type="component" value="Chromosome PAR"/>
</dbReference>
<reference evidence="3 4" key="1">
    <citation type="submission" date="2021-04" db="EMBL/GenBank/DDBJ databases">
        <authorList>
            <person name="Bliznina A."/>
        </authorList>
    </citation>
    <scope>NUCLEOTIDE SEQUENCE [LARGE SCALE GENOMIC DNA]</scope>
</reference>
<keyword evidence="2" id="KW-0472">Membrane</keyword>
<feature type="transmembrane region" description="Helical" evidence="2">
    <location>
        <begin position="199"/>
        <end position="219"/>
    </location>
</feature>
<evidence type="ECO:0000313" key="3">
    <source>
        <dbReference type="EMBL" id="CAG5081507.1"/>
    </source>
</evidence>
<keyword evidence="4" id="KW-1185">Reference proteome</keyword>
<feature type="transmembrane region" description="Helical" evidence="2">
    <location>
        <begin position="131"/>
        <end position="151"/>
    </location>
</feature>
<feature type="transmembrane region" description="Helical" evidence="2">
    <location>
        <begin position="231"/>
        <end position="249"/>
    </location>
</feature>
<sequence length="428" mass="47461">MITKNSAAHGLKQRLRELKHKLQGINDLRPTTTTTTTTTTRTTTTRPTITLPTLSSSTQSTSRTLPISPTLPAEKAPTLPPLPDFETIIDNFIDSNFPVNETDTIEFDYCSSWYGILGYGVPIPIRFSHKFAVLGLLTDGLLFLSAVYYGMSTIVYELMFFSTVLSVTKLLGLIGSIPVMLDVSCNCYSMIGSEGWIEVTGVVTKLGCVIALLFQAKGLPSLINLWEHQRIIENCISIIISALTLYSLISPTLFDSRGYISGFATEKWYGIWKICTGTAYDSSERCTTWDEASPGLWDPSSYWLRPRPIGFNYIALVNIIVSIFGILFCFLDSPKLRRIGIMFTALATFCLVTIAVYVIEGVPILTVPVLKYGPSFKGYYGSAWYSLAAAAGFGAINWLANSVCIFSTKEENQEENEKLKDEKNFIKI</sequence>
<feature type="region of interest" description="Disordered" evidence="1">
    <location>
        <begin position="27"/>
        <end position="73"/>
    </location>
</feature>
<evidence type="ECO:0000256" key="2">
    <source>
        <dbReference type="SAM" id="Phobius"/>
    </source>
</evidence>
<feature type="transmembrane region" description="Helical" evidence="2">
    <location>
        <begin position="338"/>
        <end position="359"/>
    </location>
</feature>
<name>A0ABN7RRF5_OIKDI</name>
<organism evidence="3 4">
    <name type="scientific">Oikopleura dioica</name>
    <name type="common">Tunicate</name>
    <dbReference type="NCBI Taxonomy" id="34765"/>
    <lineage>
        <taxon>Eukaryota</taxon>
        <taxon>Metazoa</taxon>
        <taxon>Chordata</taxon>
        <taxon>Tunicata</taxon>
        <taxon>Appendicularia</taxon>
        <taxon>Copelata</taxon>
        <taxon>Oikopleuridae</taxon>
        <taxon>Oikopleura</taxon>
    </lineage>
</organism>